<evidence type="ECO:0000256" key="3">
    <source>
        <dbReference type="ARBA" id="ARBA00022692"/>
    </source>
</evidence>
<evidence type="ECO:0000256" key="5">
    <source>
        <dbReference type="ARBA" id="ARBA00023136"/>
    </source>
</evidence>
<protein>
    <submittedName>
        <fullName evidence="10">ABC transporter permease</fullName>
    </submittedName>
</protein>
<keyword evidence="2" id="KW-1003">Cell membrane</keyword>
<dbReference type="Proteomes" id="UP001057580">
    <property type="component" value="Chromosome"/>
</dbReference>
<dbReference type="Pfam" id="PF02687">
    <property type="entry name" value="FtsX"/>
    <property type="match status" value="1"/>
</dbReference>
<keyword evidence="4 7" id="KW-1133">Transmembrane helix</keyword>
<dbReference type="InterPro" id="IPR050250">
    <property type="entry name" value="Macrolide_Exporter_MacB"/>
</dbReference>
<accession>A0A9E7R228</accession>
<dbReference type="InterPro" id="IPR025857">
    <property type="entry name" value="MacB_PCD"/>
</dbReference>
<organism evidence="10 11">
    <name type="scientific">Salinirubellus salinus</name>
    <dbReference type="NCBI Taxonomy" id="1364945"/>
    <lineage>
        <taxon>Archaea</taxon>
        <taxon>Methanobacteriati</taxon>
        <taxon>Methanobacteriota</taxon>
        <taxon>Stenosarchaea group</taxon>
        <taxon>Halobacteria</taxon>
        <taxon>Halobacteriales</taxon>
        <taxon>Natronomonadaceae</taxon>
        <taxon>Salinirubellus</taxon>
    </lineage>
</organism>
<feature type="domain" description="MacB-like periplasmic core" evidence="9">
    <location>
        <begin position="24"/>
        <end position="219"/>
    </location>
</feature>
<dbReference type="EMBL" id="CP104003">
    <property type="protein sequence ID" value="UWM53215.1"/>
    <property type="molecule type" value="Genomic_DNA"/>
</dbReference>
<comment type="similarity">
    <text evidence="6">Belongs to the ABC-4 integral membrane protein family.</text>
</comment>
<dbReference type="PANTHER" id="PTHR30572:SF4">
    <property type="entry name" value="ABC TRANSPORTER PERMEASE YTRF"/>
    <property type="match status" value="1"/>
</dbReference>
<dbReference type="KEGG" id="ssai:N0B31_13815"/>
<evidence type="ECO:0000256" key="1">
    <source>
        <dbReference type="ARBA" id="ARBA00004651"/>
    </source>
</evidence>
<dbReference type="AlphaFoldDB" id="A0A9E7R228"/>
<feature type="transmembrane region" description="Helical" evidence="7">
    <location>
        <begin position="342"/>
        <end position="362"/>
    </location>
</feature>
<sequence length="378" mass="39834">MTVLERFPAVLMAFRNLDRNRLRSALAALGIVIGVVAIATLGIFGNVLQLSATNELGGIGDQVIVSPNTDTGESTLSPRDVATVQRVAEGRGEAVPLVTSGAVVTGSGGQSFAQLYGLSDPAALFEAEAGTLPRQHRQGAIVGQSLAAELDLQVGSAIEIEGNRYRVVAVLAEGEDITPIRPDNAVVLPEDEFVQDGYNQVVVQANSGEDARFVAATVRERLNAREQRVSVFELGSILDQIREFFTLLNGFLIALGTVSLVVAGVAIFNVMLMSTRERRGEIGVLRAVGVQKGDVLRTLVVESALLGVLGGFVGIVVSSLAVGALYQFSPIGLDVVLAPSNGFYLLLAFGFGVLIALLSGLYPAWKAANEHPVDALRD</sequence>
<dbReference type="RefSeq" id="WP_260592210.1">
    <property type="nucleotide sequence ID" value="NZ_CP104003.1"/>
</dbReference>
<feature type="transmembrane region" description="Helical" evidence="7">
    <location>
        <begin position="247"/>
        <end position="272"/>
    </location>
</feature>
<evidence type="ECO:0000313" key="11">
    <source>
        <dbReference type="Proteomes" id="UP001057580"/>
    </source>
</evidence>
<evidence type="ECO:0000259" key="9">
    <source>
        <dbReference type="Pfam" id="PF12704"/>
    </source>
</evidence>
<feature type="transmembrane region" description="Helical" evidence="7">
    <location>
        <begin position="25"/>
        <end position="44"/>
    </location>
</feature>
<dbReference type="InterPro" id="IPR003838">
    <property type="entry name" value="ABC3_permease_C"/>
</dbReference>
<name>A0A9E7R228_9EURY</name>
<evidence type="ECO:0000313" key="10">
    <source>
        <dbReference type="EMBL" id="UWM53215.1"/>
    </source>
</evidence>
<dbReference type="PANTHER" id="PTHR30572">
    <property type="entry name" value="MEMBRANE COMPONENT OF TRANSPORTER-RELATED"/>
    <property type="match status" value="1"/>
</dbReference>
<keyword evidence="11" id="KW-1185">Reference proteome</keyword>
<gene>
    <name evidence="10" type="ORF">N0B31_13815</name>
</gene>
<keyword evidence="3 7" id="KW-0812">Transmembrane</keyword>
<proteinExistence type="inferred from homology"/>
<feature type="transmembrane region" description="Helical" evidence="7">
    <location>
        <begin position="299"/>
        <end position="322"/>
    </location>
</feature>
<reference evidence="10" key="1">
    <citation type="submission" date="2022-09" db="EMBL/GenBank/DDBJ databases">
        <title>Diverse halophilic archaea isolated from saline environments.</title>
        <authorList>
            <person name="Cui H.-L."/>
        </authorList>
    </citation>
    <scope>NUCLEOTIDE SEQUENCE</scope>
    <source>
        <strain evidence="10">ZS-35-S2</strain>
    </source>
</reference>
<evidence type="ECO:0000256" key="2">
    <source>
        <dbReference type="ARBA" id="ARBA00022475"/>
    </source>
</evidence>
<keyword evidence="5 7" id="KW-0472">Membrane</keyword>
<comment type="subcellular location">
    <subcellularLocation>
        <location evidence="1">Cell membrane</location>
        <topology evidence="1">Multi-pass membrane protein</topology>
    </subcellularLocation>
</comment>
<dbReference type="Pfam" id="PF12704">
    <property type="entry name" value="MacB_PCD"/>
    <property type="match status" value="1"/>
</dbReference>
<dbReference type="GO" id="GO:0022857">
    <property type="term" value="F:transmembrane transporter activity"/>
    <property type="evidence" value="ECO:0007669"/>
    <property type="project" value="TreeGrafter"/>
</dbReference>
<evidence type="ECO:0000256" key="6">
    <source>
        <dbReference type="ARBA" id="ARBA00038076"/>
    </source>
</evidence>
<dbReference type="GO" id="GO:0005886">
    <property type="term" value="C:plasma membrane"/>
    <property type="evidence" value="ECO:0007669"/>
    <property type="project" value="UniProtKB-SubCell"/>
</dbReference>
<evidence type="ECO:0000256" key="4">
    <source>
        <dbReference type="ARBA" id="ARBA00022989"/>
    </source>
</evidence>
<evidence type="ECO:0000256" key="7">
    <source>
        <dbReference type="SAM" id="Phobius"/>
    </source>
</evidence>
<feature type="domain" description="ABC3 transporter permease C-terminal" evidence="8">
    <location>
        <begin position="254"/>
        <end position="372"/>
    </location>
</feature>
<evidence type="ECO:0000259" key="8">
    <source>
        <dbReference type="Pfam" id="PF02687"/>
    </source>
</evidence>
<dbReference type="GeneID" id="74943519"/>